<name>A0ABU0BVL3_9HYPH</name>
<keyword evidence="4" id="KW-1185">Reference proteome</keyword>
<feature type="region of interest" description="Disordered" evidence="1">
    <location>
        <begin position="91"/>
        <end position="154"/>
    </location>
</feature>
<comment type="caution">
    <text evidence="3">The sequence shown here is derived from an EMBL/GenBank/DDBJ whole genome shotgun (WGS) entry which is preliminary data.</text>
</comment>
<evidence type="ECO:0000313" key="3">
    <source>
        <dbReference type="EMBL" id="MDQ0322290.1"/>
    </source>
</evidence>
<dbReference type="InterPro" id="IPR003346">
    <property type="entry name" value="Transposase_20"/>
</dbReference>
<dbReference type="EMBL" id="JAUSVF010000002">
    <property type="protein sequence ID" value="MDQ0322290.1"/>
    <property type="molecule type" value="Genomic_DNA"/>
</dbReference>
<dbReference type="PANTHER" id="PTHR33055:SF3">
    <property type="entry name" value="PUTATIVE TRANSPOSASE FOR IS117-RELATED"/>
    <property type="match status" value="1"/>
</dbReference>
<dbReference type="Pfam" id="PF02371">
    <property type="entry name" value="Transposase_20"/>
    <property type="match status" value="1"/>
</dbReference>
<evidence type="ECO:0000256" key="1">
    <source>
        <dbReference type="SAM" id="MobiDB-lite"/>
    </source>
</evidence>
<sequence length="154" mass="16687">MLLEIVREDAICRLLMTVPGVGPVTALTFRTAVDAIHRFDSSRLVAAVFGLTPRVHSSGEMEQIGRITKCGDTMVRAMLYEAANVMMTRYRATSGSRHGRSASPRPATTNRSVKPADDERSKGNPVDPLQKVSSFNSIPLPIAGCGGRSRQPSF</sequence>
<organism evidence="3 4">
    <name type="scientific">Pararhizobium capsulatum DSM 1112</name>
    <dbReference type="NCBI Taxonomy" id="1121113"/>
    <lineage>
        <taxon>Bacteria</taxon>
        <taxon>Pseudomonadati</taxon>
        <taxon>Pseudomonadota</taxon>
        <taxon>Alphaproteobacteria</taxon>
        <taxon>Hyphomicrobiales</taxon>
        <taxon>Rhizobiaceae</taxon>
        <taxon>Rhizobium/Agrobacterium group</taxon>
        <taxon>Pararhizobium</taxon>
    </lineage>
</organism>
<evidence type="ECO:0000313" key="4">
    <source>
        <dbReference type="Proteomes" id="UP001230207"/>
    </source>
</evidence>
<proteinExistence type="predicted"/>
<dbReference type="PANTHER" id="PTHR33055">
    <property type="entry name" value="TRANSPOSASE FOR INSERTION SEQUENCE ELEMENT IS1111A"/>
    <property type="match status" value="1"/>
</dbReference>
<accession>A0ABU0BVL3</accession>
<evidence type="ECO:0000259" key="2">
    <source>
        <dbReference type="Pfam" id="PF02371"/>
    </source>
</evidence>
<gene>
    <name evidence="3" type="ORF">QO002_004496</name>
</gene>
<protein>
    <submittedName>
        <fullName evidence="3">Transposase</fullName>
    </submittedName>
</protein>
<dbReference type="Proteomes" id="UP001230207">
    <property type="component" value="Unassembled WGS sequence"/>
</dbReference>
<dbReference type="InterPro" id="IPR047650">
    <property type="entry name" value="Transpos_IS110"/>
</dbReference>
<feature type="domain" description="Transposase IS116/IS110/IS902 C-terminal" evidence="2">
    <location>
        <begin position="12"/>
        <end position="92"/>
    </location>
</feature>
<reference evidence="3 4" key="1">
    <citation type="submission" date="2023-07" db="EMBL/GenBank/DDBJ databases">
        <title>Genomic Encyclopedia of Type Strains, Phase IV (KMG-IV): sequencing the most valuable type-strain genomes for metagenomic binning, comparative biology and taxonomic classification.</title>
        <authorList>
            <person name="Goeker M."/>
        </authorList>
    </citation>
    <scope>NUCLEOTIDE SEQUENCE [LARGE SCALE GENOMIC DNA]</scope>
    <source>
        <strain evidence="3 4">DSM 1112</strain>
    </source>
</reference>